<keyword evidence="3 8" id="KW-0547">Nucleotide-binding</keyword>
<evidence type="ECO:0000256" key="7">
    <source>
        <dbReference type="ARBA" id="ARBA00048478"/>
    </source>
</evidence>
<evidence type="ECO:0000259" key="9">
    <source>
        <dbReference type="Pfam" id="PF02224"/>
    </source>
</evidence>
<evidence type="ECO:0000256" key="4">
    <source>
        <dbReference type="ARBA" id="ARBA00022777"/>
    </source>
</evidence>
<evidence type="ECO:0000256" key="2">
    <source>
        <dbReference type="ARBA" id="ARBA00022679"/>
    </source>
</evidence>
<dbReference type="CDD" id="cd02020">
    <property type="entry name" value="CMPK"/>
    <property type="match status" value="1"/>
</dbReference>
<dbReference type="HAMAP" id="MF_00238">
    <property type="entry name" value="Cytidyl_kinase_type1"/>
    <property type="match status" value="1"/>
</dbReference>
<keyword evidence="2 8" id="KW-0808">Transferase</keyword>
<dbReference type="Pfam" id="PF02224">
    <property type="entry name" value="Cytidylate_kin"/>
    <property type="match status" value="1"/>
</dbReference>
<dbReference type="RefSeq" id="WP_215217509.1">
    <property type="nucleotide sequence ID" value="NZ_CP075587.1"/>
</dbReference>
<gene>
    <name evidence="8" type="primary">cmk</name>
    <name evidence="10" type="ORF">RHABOEDO_000382</name>
</gene>
<dbReference type="NCBIfam" id="TIGR00017">
    <property type="entry name" value="cmk"/>
    <property type="match status" value="1"/>
</dbReference>
<comment type="catalytic activity">
    <reaction evidence="7 8">
        <text>CMP + ATP = CDP + ADP</text>
        <dbReference type="Rhea" id="RHEA:11600"/>
        <dbReference type="ChEBI" id="CHEBI:30616"/>
        <dbReference type="ChEBI" id="CHEBI:58069"/>
        <dbReference type="ChEBI" id="CHEBI:60377"/>
        <dbReference type="ChEBI" id="CHEBI:456216"/>
        <dbReference type="EC" id="2.7.4.25"/>
    </reaction>
</comment>
<evidence type="ECO:0000313" key="11">
    <source>
        <dbReference type="Proteomes" id="UP000826014"/>
    </source>
</evidence>
<dbReference type="Gene3D" id="3.40.50.300">
    <property type="entry name" value="P-loop containing nucleotide triphosphate hydrolases"/>
    <property type="match status" value="1"/>
</dbReference>
<organism evidence="10 11">
    <name type="scientific">Candidatus Rhabdochlamydia oedothoracis</name>
    <dbReference type="NCBI Taxonomy" id="2720720"/>
    <lineage>
        <taxon>Bacteria</taxon>
        <taxon>Pseudomonadati</taxon>
        <taxon>Chlamydiota</taxon>
        <taxon>Chlamydiia</taxon>
        <taxon>Parachlamydiales</taxon>
        <taxon>Candidatus Rhabdochlamydiaceae</taxon>
        <taxon>Candidatus Rhabdochlamydia</taxon>
    </lineage>
</organism>
<feature type="domain" description="Cytidylate kinase" evidence="9">
    <location>
        <begin position="3"/>
        <end position="220"/>
    </location>
</feature>
<feature type="binding site" evidence="8">
    <location>
        <begin position="7"/>
        <end position="15"/>
    </location>
    <ligand>
        <name>ATP</name>
        <dbReference type="ChEBI" id="CHEBI:30616"/>
    </ligand>
</feature>
<dbReference type="Proteomes" id="UP000826014">
    <property type="component" value="Chromosome"/>
</dbReference>
<keyword evidence="5 8" id="KW-0067">ATP-binding</keyword>
<name>A0ABX8UZ66_9BACT</name>
<evidence type="ECO:0000256" key="6">
    <source>
        <dbReference type="ARBA" id="ARBA00047615"/>
    </source>
</evidence>
<accession>A0ABX8UZ66</accession>
<evidence type="ECO:0000256" key="3">
    <source>
        <dbReference type="ARBA" id="ARBA00022741"/>
    </source>
</evidence>
<keyword evidence="4 8" id="KW-0418">Kinase</keyword>
<comment type="catalytic activity">
    <reaction evidence="6 8">
        <text>dCMP + ATP = dCDP + ADP</text>
        <dbReference type="Rhea" id="RHEA:25094"/>
        <dbReference type="ChEBI" id="CHEBI:30616"/>
        <dbReference type="ChEBI" id="CHEBI:57566"/>
        <dbReference type="ChEBI" id="CHEBI:58593"/>
        <dbReference type="ChEBI" id="CHEBI:456216"/>
        <dbReference type="EC" id="2.7.4.25"/>
    </reaction>
</comment>
<evidence type="ECO:0000256" key="8">
    <source>
        <dbReference type="HAMAP-Rule" id="MF_00238"/>
    </source>
</evidence>
<dbReference type="SUPFAM" id="SSF52540">
    <property type="entry name" value="P-loop containing nucleoside triphosphate hydrolases"/>
    <property type="match status" value="1"/>
</dbReference>
<dbReference type="PANTHER" id="PTHR21299:SF2">
    <property type="entry name" value="CYTIDYLATE KINASE"/>
    <property type="match status" value="1"/>
</dbReference>
<dbReference type="EMBL" id="CP075587">
    <property type="protein sequence ID" value="QYF48257.1"/>
    <property type="molecule type" value="Genomic_DNA"/>
</dbReference>
<reference evidence="10 11" key="1">
    <citation type="journal article" date="2022" name="bioRxiv">
        <title>Ecology and evolution of chlamydial symbionts of arthropods.</title>
        <authorList>
            <person name="Halter T."/>
            <person name="Koestlbacher S."/>
            <person name="Collingro A."/>
            <person name="Sixt B.S."/>
            <person name="Toenshoff E.R."/>
            <person name="Hendrickx F."/>
            <person name="Kostanjsek R."/>
            <person name="Horn M."/>
        </authorList>
    </citation>
    <scope>NUCLEOTIDE SEQUENCE [LARGE SCALE GENOMIC DNA]</scope>
    <source>
        <strain evidence="10">W744xW776</strain>
    </source>
</reference>
<dbReference type="GO" id="GO:0016301">
    <property type="term" value="F:kinase activity"/>
    <property type="evidence" value="ECO:0007669"/>
    <property type="project" value="UniProtKB-KW"/>
</dbReference>
<proteinExistence type="inferred from homology"/>
<comment type="similarity">
    <text evidence="1 8">Belongs to the cytidylate kinase family. Type 1 subfamily.</text>
</comment>
<comment type="subcellular location">
    <subcellularLocation>
        <location evidence="8">Cytoplasm</location>
    </subcellularLocation>
</comment>
<dbReference type="InterPro" id="IPR011994">
    <property type="entry name" value="Cytidylate_kinase_dom"/>
</dbReference>
<dbReference type="InterPro" id="IPR027417">
    <property type="entry name" value="P-loop_NTPase"/>
</dbReference>
<keyword evidence="11" id="KW-1185">Reference proteome</keyword>
<protein>
    <recommendedName>
        <fullName evidence="8">Cytidylate kinase</fullName>
        <shortName evidence="8">CK</shortName>
        <ecNumber evidence="8">2.7.4.25</ecNumber>
    </recommendedName>
    <alternativeName>
        <fullName evidence="8">Cytidine monophosphate kinase</fullName>
        <shortName evidence="8">CMP kinase</shortName>
    </alternativeName>
</protein>
<evidence type="ECO:0000256" key="1">
    <source>
        <dbReference type="ARBA" id="ARBA00009427"/>
    </source>
</evidence>
<evidence type="ECO:0000313" key="10">
    <source>
        <dbReference type="EMBL" id="QYF48257.1"/>
    </source>
</evidence>
<evidence type="ECO:0000256" key="5">
    <source>
        <dbReference type="ARBA" id="ARBA00022840"/>
    </source>
</evidence>
<dbReference type="EC" id="2.7.4.25" evidence="8"/>
<sequence length="228" mass="26126">MIITIDGPAATGKTSVSRQVAERLHFTYFDTGAMYRAFTWFFLKSQIAIEQIEKMQKLVDQFSFRIETKEHSKRYFVGDKDVTEEIRSYLVTSHVSEVSAIDCVRSKLLDIQRQCAARGDFVFEGRDLGTVVFPQAEIKIFLTANPRIRAERRLAELLAQYPQEELELAKQSVLADLLKRDHYDSTRSNAPLKCSPDAYKIDASILTLNEVVDQIIQLIAEKYPEKIP</sequence>
<keyword evidence="8" id="KW-0963">Cytoplasm</keyword>
<dbReference type="InterPro" id="IPR003136">
    <property type="entry name" value="Cytidylate_kin"/>
</dbReference>
<dbReference type="PANTHER" id="PTHR21299">
    <property type="entry name" value="CYTIDYLATE KINASE/PANTOATE-BETA-ALANINE LIGASE"/>
    <property type="match status" value="1"/>
</dbReference>